<dbReference type="GO" id="GO:0008270">
    <property type="term" value="F:zinc ion binding"/>
    <property type="evidence" value="ECO:0007669"/>
    <property type="project" value="InterPro"/>
</dbReference>
<keyword evidence="2" id="KW-0238">DNA-binding</keyword>
<evidence type="ECO:0000256" key="2">
    <source>
        <dbReference type="ARBA" id="ARBA00023125"/>
    </source>
</evidence>
<evidence type="ECO:0000256" key="3">
    <source>
        <dbReference type="ARBA" id="ARBA00023163"/>
    </source>
</evidence>
<dbReference type="Pfam" id="PF00172">
    <property type="entry name" value="Zn_clus"/>
    <property type="match status" value="1"/>
</dbReference>
<dbReference type="InterPro" id="IPR036864">
    <property type="entry name" value="Zn2-C6_fun-type_DNA-bd_sf"/>
</dbReference>
<dbReference type="CDD" id="cd00067">
    <property type="entry name" value="GAL4"/>
    <property type="match status" value="1"/>
</dbReference>
<evidence type="ECO:0000256" key="1">
    <source>
        <dbReference type="ARBA" id="ARBA00023015"/>
    </source>
</evidence>
<dbReference type="EMBL" id="ML732347">
    <property type="protein sequence ID" value="KAB8069307.1"/>
    <property type="molecule type" value="Genomic_DNA"/>
</dbReference>
<dbReference type="GO" id="GO:0009893">
    <property type="term" value="P:positive regulation of metabolic process"/>
    <property type="evidence" value="ECO:0007669"/>
    <property type="project" value="UniProtKB-ARBA"/>
</dbReference>
<dbReference type="Gene3D" id="4.10.240.10">
    <property type="entry name" value="Zn(2)-C6 fungal-type DNA-binding domain"/>
    <property type="match status" value="1"/>
</dbReference>
<gene>
    <name evidence="7" type="ORF">BDV29DRAFT_183036</name>
</gene>
<feature type="region of interest" description="Disordered" evidence="5">
    <location>
        <begin position="91"/>
        <end position="113"/>
    </location>
</feature>
<dbReference type="InterPro" id="IPR053178">
    <property type="entry name" value="Osmoadaptation_assoc"/>
</dbReference>
<protein>
    <recommendedName>
        <fullName evidence="6">Zn(2)-C6 fungal-type domain-containing protein</fullName>
    </recommendedName>
</protein>
<dbReference type="PANTHER" id="PTHR38111:SF2">
    <property type="entry name" value="FINGER DOMAIN PROTEIN, PUTATIVE (AFU_ORTHOLOGUE AFUA_1G01560)-RELATED"/>
    <property type="match status" value="1"/>
</dbReference>
<dbReference type="PROSITE" id="PS50048">
    <property type="entry name" value="ZN2_CY6_FUNGAL_2"/>
    <property type="match status" value="1"/>
</dbReference>
<name>A0A5N5WNM9_9EURO</name>
<proteinExistence type="predicted"/>
<dbReference type="GO" id="GO:0000981">
    <property type="term" value="F:DNA-binding transcription factor activity, RNA polymerase II-specific"/>
    <property type="evidence" value="ECO:0007669"/>
    <property type="project" value="InterPro"/>
</dbReference>
<dbReference type="Proteomes" id="UP000326565">
    <property type="component" value="Unassembled WGS sequence"/>
</dbReference>
<evidence type="ECO:0000313" key="7">
    <source>
        <dbReference type="EMBL" id="KAB8069307.1"/>
    </source>
</evidence>
<feature type="domain" description="Zn(2)-C6 fungal-type" evidence="6">
    <location>
        <begin position="19"/>
        <end position="50"/>
    </location>
</feature>
<keyword evidence="8" id="KW-1185">Reference proteome</keyword>
<dbReference type="PANTHER" id="PTHR38111">
    <property type="entry name" value="ZN(2)-C6 FUNGAL-TYPE DOMAIN-CONTAINING PROTEIN-RELATED"/>
    <property type="match status" value="1"/>
</dbReference>
<dbReference type="InterPro" id="IPR001138">
    <property type="entry name" value="Zn2Cys6_DnaBD"/>
</dbReference>
<organism evidence="7 8">
    <name type="scientific">Aspergillus leporis</name>
    <dbReference type="NCBI Taxonomy" id="41062"/>
    <lineage>
        <taxon>Eukaryota</taxon>
        <taxon>Fungi</taxon>
        <taxon>Dikarya</taxon>
        <taxon>Ascomycota</taxon>
        <taxon>Pezizomycotina</taxon>
        <taxon>Eurotiomycetes</taxon>
        <taxon>Eurotiomycetidae</taxon>
        <taxon>Eurotiales</taxon>
        <taxon>Aspergillaceae</taxon>
        <taxon>Aspergillus</taxon>
        <taxon>Aspergillus subgen. Circumdati</taxon>
    </lineage>
</organism>
<dbReference type="SMART" id="SM00066">
    <property type="entry name" value="GAL4"/>
    <property type="match status" value="1"/>
</dbReference>
<keyword evidence="3" id="KW-0804">Transcription</keyword>
<keyword evidence="1" id="KW-0805">Transcription regulation</keyword>
<accession>A0A5N5WNM9</accession>
<dbReference type="SUPFAM" id="SSF57701">
    <property type="entry name" value="Zn2/Cys6 DNA-binding domain"/>
    <property type="match status" value="1"/>
</dbReference>
<dbReference type="OrthoDB" id="3525185at2759"/>
<dbReference type="GO" id="GO:0003677">
    <property type="term" value="F:DNA binding"/>
    <property type="evidence" value="ECO:0007669"/>
    <property type="project" value="UniProtKB-KW"/>
</dbReference>
<reference evidence="7 8" key="1">
    <citation type="submission" date="2019-04" db="EMBL/GenBank/DDBJ databases">
        <title>Friends and foes A comparative genomics study of 23 Aspergillus species from section Flavi.</title>
        <authorList>
            <consortium name="DOE Joint Genome Institute"/>
            <person name="Kjaerbolling I."/>
            <person name="Vesth T."/>
            <person name="Frisvad J.C."/>
            <person name="Nybo J.L."/>
            <person name="Theobald S."/>
            <person name="Kildgaard S."/>
            <person name="Isbrandt T."/>
            <person name="Kuo A."/>
            <person name="Sato A."/>
            <person name="Lyhne E.K."/>
            <person name="Kogle M.E."/>
            <person name="Wiebenga A."/>
            <person name="Kun R.S."/>
            <person name="Lubbers R.J."/>
            <person name="Makela M.R."/>
            <person name="Barry K."/>
            <person name="Chovatia M."/>
            <person name="Clum A."/>
            <person name="Daum C."/>
            <person name="Haridas S."/>
            <person name="He G."/>
            <person name="LaButti K."/>
            <person name="Lipzen A."/>
            <person name="Mondo S."/>
            <person name="Riley R."/>
            <person name="Salamov A."/>
            <person name="Simmons B.A."/>
            <person name="Magnuson J.K."/>
            <person name="Henrissat B."/>
            <person name="Mortensen U.H."/>
            <person name="Larsen T.O."/>
            <person name="Devries R.P."/>
            <person name="Grigoriev I.V."/>
            <person name="Machida M."/>
            <person name="Baker S.E."/>
            <person name="Andersen M.R."/>
        </authorList>
    </citation>
    <scope>NUCLEOTIDE SEQUENCE [LARGE SCALE GENOMIC DNA]</scope>
    <source>
        <strain evidence="7 8">CBS 151.66</strain>
    </source>
</reference>
<dbReference type="AlphaFoldDB" id="A0A5N5WNM9"/>
<evidence type="ECO:0000256" key="5">
    <source>
        <dbReference type="SAM" id="MobiDB-lite"/>
    </source>
</evidence>
<dbReference type="PROSITE" id="PS00463">
    <property type="entry name" value="ZN2_CY6_FUNGAL_1"/>
    <property type="match status" value="1"/>
</dbReference>
<evidence type="ECO:0000313" key="8">
    <source>
        <dbReference type="Proteomes" id="UP000326565"/>
    </source>
</evidence>
<sequence>MIVIPYSSSRSKRALPLRSCFSCHARKVKCDRQKPCTPCRSRGVPSNCEYANTAQEHVTREPGDTVERLREKCKKLEQELAELKSTCRSARSTRTISTSDHGSDQNEISLPPSLPSTDAVLDNLVQRLLDRYSPRNDRGQMQFTVLQQVASLTCTSPLIREALHATSLLTLGRFESNKRIESAGYVRYNNAIRLLGRSLLQLDEQCSLEALAATYLFGVIEMSSSSPSVLFKHATWALHLLQHRSPLRHQTGLGKALFLEVRIYWVTFAILRRRHTFLATEEWLTIPWGTDEKPKDLLQELLDIASRIPSFLAESDYTVSMINEHCLSPIEMQSVQEKLHIKETRIFRQLMRWEGTLDAMPGGISESPTPYRDDFPILQYHDPNMGIAFATHYEYSNVLLANAMCYYWALLLTISEPTPISLGSLESHERYVVACKICRSIRYFVRTAPGSLIYRLLLPMLLAYNVFAPGSVEATYLEDVSHFIQRHFGTSLFRTLMNADSGVDYRQLSKLF</sequence>
<keyword evidence="4" id="KW-0539">Nucleus</keyword>
<evidence type="ECO:0000256" key="4">
    <source>
        <dbReference type="ARBA" id="ARBA00023242"/>
    </source>
</evidence>
<evidence type="ECO:0000259" key="6">
    <source>
        <dbReference type="PROSITE" id="PS50048"/>
    </source>
</evidence>